<keyword evidence="1" id="KW-0614">Plasmid</keyword>
<sequence length="100" mass="11230">MMVSMGDASSRLSGSNRCYGWAFGDYTLAEGQKLWNRLEISLNMESLEFKTDSIITGGSGMELQKKLEIVLSIMLHTMNKWYGAVIIANSSRMLFMELHG</sequence>
<dbReference type="EMBL" id="MK356558">
    <property type="protein sequence ID" value="QBM91547.1"/>
    <property type="molecule type" value="Genomic_DNA"/>
</dbReference>
<organism evidence="1">
    <name type="scientific">Salmonella sp</name>
    <dbReference type="NCBI Taxonomy" id="599"/>
    <lineage>
        <taxon>Bacteria</taxon>
        <taxon>Pseudomonadati</taxon>
        <taxon>Pseudomonadota</taxon>
        <taxon>Gammaproteobacteria</taxon>
        <taxon>Enterobacterales</taxon>
        <taxon>Enterobacteriaceae</taxon>
        <taxon>Salmonella</taxon>
    </lineage>
</organism>
<geneLocation type="plasmid" evidence="1">
    <name>pSa1423-160k</name>
</geneLocation>
<proteinExistence type="predicted"/>
<evidence type="ECO:0000313" key="1">
    <source>
        <dbReference type="EMBL" id="QBM91547.1"/>
    </source>
</evidence>
<dbReference type="AlphaFoldDB" id="A0A482ETK9"/>
<name>A0A482ETK9_SALSP</name>
<gene>
    <name evidence="1" type="ORF">NNIBIDOC_00221</name>
</gene>
<reference evidence="1" key="1">
    <citation type="submission" date="2019-01" db="EMBL/GenBank/DDBJ databases">
        <title>Salmonella strain 1423 plasmid sequences.</title>
        <authorList>
            <person name="Chen K."/>
            <person name="Chen S."/>
        </authorList>
    </citation>
    <scope>NUCLEOTIDE SEQUENCE</scope>
    <source>
        <strain evidence="1">Sa1423</strain>
        <plasmid evidence="1">pSa1423-160k</plasmid>
    </source>
</reference>
<accession>A0A482ETK9</accession>
<protein>
    <submittedName>
        <fullName evidence="1">Uncharacterized protein</fullName>
    </submittedName>
</protein>